<dbReference type="InterPro" id="IPR002481">
    <property type="entry name" value="FUR"/>
</dbReference>
<protein>
    <submittedName>
        <fullName evidence="8">Transcriptional repressor</fullName>
    </submittedName>
</protein>
<reference evidence="8" key="1">
    <citation type="journal article" date="2023" name="Comput. Struct. Biotechnol. J.">
        <title>Discovery of a novel marine Bacteroidetes with a rich repertoire of carbohydrate-active enzymes.</title>
        <authorList>
            <person name="Chen B."/>
            <person name="Liu G."/>
            <person name="Chen Q."/>
            <person name="Wang H."/>
            <person name="Liu L."/>
            <person name="Tang K."/>
        </authorList>
    </citation>
    <scope>NUCLEOTIDE SEQUENCE</scope>
    <source>
        <strain evidence="8">TK19036</strain>
    </source>
</reference>
<dbReference type="Gene3D" id="1.10.10.10">
    <property type="entry name" value="Winged helix-like DNA-binding domain superfamily/Winged helix DNA-binding domain"/>
    <property type="match status" value="1"/>
</dbReference>
<gene>
    <name evidence="8" type="ORF">K4G66_21295</name>
</gene>
<dbReference type="GO" id="GO:0008270">
    <property type="term" value="F:zinc ion binding"/>
    <property type="evidence" value="ECO:0007669"/>
    <property type="project" value="TreeGrafter"/>
</dbReference>
<keyword evidence="4" id="KW-0805">Transcription regulation</keyword>
<proteinExistence type="inferred from homology"/>
<keyword evidence="2" id="KW-0678">Repressor</keyword>
<comment type="similarity">
    <text evidence="1">Belongs to the Fur family.</text>
</comment>
<evidence type="ECO:0000256" key="6">
    <source>
        <dbReference type="ARBA" id="ARBA00023163"/>
    </source>
</evidence>
<feature type="binding site" evidence="7">
    <location>
        <position position="147"/>
    </location>
    <ligand>
        <name>Zn(2+)</name>
        <dbReference type="ChEBI" id="CHEBI:29105"/>
    </ligand>
</feature>
<keyword evidence="3 7" id="KW-0862">Zinc</keyword>
<sequence length="149" mass="17036">MKDSSLKEILQEHQLRITQGRCDVIRFFLQSSYALSAKDLENQLPQYDRVTLYRTLHTFIEKGILHLIPHDGGLAYFGLSEPVRQQLSASAPDACCEPYYQDHIHFTCTACGRTECLPDHMVPEVVLPQGYRIEEVDLLVKGHCQSCQE</sequence>
<evidence type="ECO:0000256" key="7">
    <source>
        <dbReference type="PIRSR" id="PIRSR602481-1"/>
    </source>
</evidence>
<dbReference type="EMBL" id="CP120682">
    <property type="protein sequence ID" value="WKN34914.1"/>
    <property type="molecule type" value="Genomic_DNA"/>
</dbReference>
<dbReference type="GO" id="GO:1900376">
    <property type="term" value="P:regulation of secondary metabolite biosynthetic process"/>
    <property type="evidence" value="ECO:0007669"/>
    <property type="project" value="TreeGrafter"/>
</dbReference>
<accession>A0AA49JF01</accession>
<evidence type="ECO:0000256" key="2">
    <source>
        <dbReference type="ARBA" id="ARBA00022491"/>
    </source>
</evidence>
<dbReference type="Gene3D" id="3.30.1490.190">
    <property type="match status" value="1"/>
</dbReference>
<evidence type="ECO:0000256" key="4">
    <source>
        <dbReference type="ARBA" id="ARBA00023015"/>
    </source>
</evidence>
<keyword evidence="5" id="KW-0238">DNA-binding</keyword>
<evidence type="ECO:0000256" key="1">
    <source>
        <dbReference type="ARBA" id="ARBA00007957"/>
    </source>
</evidence>
<feature type="binding site" evidence="7">
    <location>
        <position position="108"/>
    </location>
    <ligand>
        <name>Zn(2+)</name>
        <dbReference type="ChEBI" id="CHEBI:29105"/>
    </ligand>
</feature>
<dbReference type="InterPro" id="IPR043135">
    <property type="entry name" value="Fur_C"/>
</dbReference>
<feature type="binding site" evidence="7">
    <location>
        <position position="144"/>
    </location>
    <ligand>
        <name>Zn(2+)</name>
        <dbReference type="ChEBI" id="CHEBI:29105"/>
    </ligand>
</feature>
<dbReference type="PANTHER" id="PTHR33202">
    <property type="entry name" value="ZINC UPTAKE REGULATION PROTEIN"/>
    <property type="match status" value="1"/>
</dbReference>
<feature type="binding site" evidence="7">
    <location>
        <position position="111"/>
    </location>
    <ligand>
        <name>Zn(2+)</name>
        <dbReference type="ChEBI" id="CHEBI:29105"/>
    </ligand>
</feature>
<keyword evidence="7" id="KW-0479">Metal-binding</keyword>
<reference evidence="8" key="2">
    <citation type="journal article" date="2024" name="Antonie Van Leeuwenhoek">
        <title>Roseihalotalea indica gen. nov., sp. nov., a halophilic Bacteroidetes from mesopelagic Southwest Indian Ocean with higher carbohydrate metabolic potential.</title>
        <authorList>
            <person name="Chen B."/>
            <person name="Zhang M."/>
            <person name="Lin D."/>
            <person name="Ye J."/>
            <person name="Tang K."/>
        </authorList>
    </citation>
    <scope>NUCLEOTIDE SEQUENCE</scope>
    <source>
        <strain evidence="8">TK19036</strain>
    </source>
</reference>
<dbReference type="InterPro" id="IPR036390">
    <property type="entry name" value="WH_DNA-bd_sf"/>
</dbReference>
<evidence type="ECO:0000256" key="3">
    <source>
        <dbReference type="ARBA" id="ARBA00022833"/>
    </source>
</evidence>
<dbReference type="GO" id="GO:0003700">
    <property type="term" value="F:DNA-binding transcription factor activity"/>
    <property type="evidence" value="ECO:0007669"/>
    <property type="project" value="InterPro"/>
</dbReference>
<dbReference type="SUPFAM" id="SSF46785">
    <property type="entry name" value="Winged helix' DNA-binding domain"/>
    <property type="match status" value="1"/>
</dbReference>
<evidence type="ECO:0000313" key="8">
    <source>
        <dbReference type="EMBL" id="WKN34914.1"/>
    </source>
</evidence>
<evidence type="ECO:0000256" key="5">
    <source>
        <dbReference type="ARBA" id="ARBA00023125"/>
    </source>
</evidence>
<dbReference type="GO" id="GO:0045892">
    <property type="term" value="P:negative regulation of DNA-templated transcription"/>
    <property type="evidence" value="ECO:0007669"/>
    <property type="project" value="TreeGrafter"/>
</dbReference>
<organism evidence="8">
    <name type="scientific">Roseihalotalea indica</name>
    <dbReference type="NCBI Taxonomy" id="2867963"/>
    <lineage>
        <taxon>Bacteria</taxon>
        <taxon>Pseudomonadati</taxon>
        <taxon>Bacteroidota</taxon>
        <taxon>Cytophagia</taxon>
        <taxon>Cytophagales</taxon>
        <taxon>Catalimonadaceae</taxon>
        <taxon>Roseihalotalea</taxon>
    </lineage>
</organism>
<comment type="cofactor">
    <cofactor evidence="7">
        <name>Zn(2+)</name>
        <dbReference type="ChEBI" id="CHEBI:29105"/>
    </cofactor>
    <text evidence="7">Binds 1 zinc ion per subunit.</text>
</comment>
<dbReference type="AlphaFoldDB" id="A0AA49JF01"/>
<name>A0AA49JF01_9BACT</name>
<dbReference type="GO" id="GO:0000976">
    <property type="term" value="F:transcription cis-regulatory region binding"/>
    <property type="evidence" value="ECO:0007669"/>
    <property type="project" value="TreeGrafter"/>
</dbReference>
<keyword evidence="6" id="KW-0804">Transcription</keyword>
<dbReference type="PANTHER" id="PTHR33202:SF7">
    <property type="entry name" value="FERRIC UPTAKE REGULATION PROTEIN"/>
    <property type="match status" value="1"/>
</dbReference>
<dbReference type="InterPro" id="IPR036388">
    <property type="entry name" value="WH-like_DNA-bd_sf"/>
</dbReference>